<proteinExistence type="predicted"/>
<dbReference type="InterPro" id="IPR009061">
    <property type="entry name" value="DNA-bd_dom_put_sf"/>
</dbReference>
<dbReference type="Proteomes" id="UP000320672">
    <property type="component" value="Chromosome"/>
</dbReference>
<dbReference type="AlphaFoldDB" id="A0A517MAB3"/>
<protein>
    <submittedName>
        <fullName evidence="2">Helix-turn-helix domain protein</fullName>
    </submittedName>
</protein>
<accession>A0A517MAB3</accession>
<keyword evidence="3" id="KW-1185">Reference proteome</keyword>
<evidence type="ECO:0000313" key="3">
    <source>
        <dbReference type="Proteomes" id="UP000320672"/>
    </source>
</evidence>
<reference evidence="2 3" key="1">
    <citation type="submission" date="2019-02" db="EMBL/GenBank/DDBJ databases">
        <title>Deep-cultivation of Planctomycetes and their phenomic and genomic characterization uncovers novel biology.</title>
        <authorList>
            <person name="Wiegand S."/>
            <person name="Jogler M."/>
            <person name="Boedeker C."/>
            <person name="Pinto D."/>
            <person name="Vollmers J."/>
            <person name="Rivas-Marin E."/>
            <person name="Kohn T."/>
            <person name="Peeters S.H."/>
            <person name="Heuer A."/>
            <person name="Rast P."/>
            <person name="Oberbeckmann S."/>
            <person name="Bunk B."/>
            <person name="Jeske O."/>
            <person name="Meyerdierks A."/>
            <person name="Storesund J.E."/>
            <person name="Kallscheuer N."/>
            <person name="Luecker S."/>
            <person name="Lage O.M."/>
            <person name="Pohl T."/>
            <person name="Merkel B.J."/>
            <person name="Hornburger P."/>
            <person name="Mueller R.-W."/>
            <person name="Bruemmer F."/>
            <person name="Labrenz M."/>
            <person name="Spormann A.M."/>
            <person name="Op den Camp H."/>
            <person name="Overmann J."/>
            <person name="Amann R."/>
            <person name="Jetten M.S.M."/>
            <person name="Mascher T."/>
            <person name="Medema M.H."/>
            <person name="Devos D.P."/>
            <person name="Kaster A.-K."/>
            <person name="Ovreas L."/>
            <person name="Rohde M."/>
            <person name="Galperin M.Y."/>
            <person name="Jogler C."/>
        </authorList>
    </citation>
    <scope>NUCLEOTIDE SEQUENCE [LARGE SCALE GENOMIC DNA]</scope>
    <source>
        <strain evidence="2 3">FF011L</strain>
    </source>
</reference>
<dbReference type="SUPFAM" id="SSF46955">
    <property type="entry name" value="Putative DNA-binding domain"/>
    <property type="match status" value="1"/>
</dbReference>
<dbReference type="OrthoDB" id="289890at2"/>
<gene>
    <name evidence="2" type="ORF">FF011L_05650</name>
</gene>
<organism evidence="2 3">
    <name type="scientific">Roseimaritima multifibrata</name>
    <dbReference type="NCBI Taxonomy" id="1930274"/>
    <lineage>
        <taxon>Bacteria</taxon>
        <taxon>Pseudomonadati</taxon>
        <taxon>Planctomycetota</taxon>
        <taxon>Planctomycetia</taxon>
        <taxon>Pirellulales</taxon>
        <taxon>Pirellulaceae</taxon>
        <taxon>Roseimaritima</taxon>
    </lineage>
</organism>
<evidence type="ECO:0000259" key="1">
    <source>
        <dbReference type="Pfam" id="PF12728"/>
    </source>
</evidence>
<dbReference type="InterPro" id="IPR041657">
    <property type="entry name" value="HTH_17"/>
</dbReference>
<feature type="domain" description="Helix-turn-helix" evidence="1">
    <location>
        <begin position="15"/>
        <end position="60"/>
    </location>
</feature>
<dbReference type="EMBL" id="CP036262">
    <property type="protein sequence ID" value="QDS91830.1"/>
    <property type="molecule type" value="Genomic_DNA"/>
</dbReference>
<name>A0A517MAB3_9BACT</name>
<dbReference type="Pfam" id="PF12728">
    <property type="entry name" value="HTH_17"/>
    <property type="match status" value="1"/>
</dbReference>
<evidence type="ECO:0000313" key="2">
    <source>
        <dbReference type="EMBL" id="QDS91830.1"/>
    </source>
</evidence>
<dbReference type="KEGG" id="rml:FF011L_05650"/>
<sequence>MRSTSAIQPQLLSEHDAAKWLGICQRTLWGLRATGEIPHVRLGRAIRYDVADLLQFVAQNKKRGVDHE</sequence>
<dbReference type="RefSeq" id="WP_145350012.1">
    <property type="nucleotide sequence ID" value="NZ_CP036262.1"/>
</dbReference>